<proteinExistence type="predicted"/>
<comment type="caution">
    <text evidence="2">The sequence shown here is derived from an EMBL/GenBank/DDBJ whole genome shotgun (WGS) entry which is preliminary data.</text>
</comment>
<sequence>MINLLPIEDKILIRKEYLRRLSVIIGIFLFGFICIAAILLYPSYFLLVSQKKILENRLAVLQQSFEIKNADKAETLIRDLNGKLLFLSSEEKDFVPISVLTARILGNKSSAVKLNSFFYQGGEKTQKRFFLDGFSSTRPAFLAFVKSLEDMEEAEKVISPPSNILKEEKIDFNLIIELR</sequence>
<evidence type="ECO:0000313" key="2">
    <source>
        <dbReference type="EMBL" id="OHA14934.1"/>
    </source>
</evidence>
<dbReference type="Proteomes" id="UP000178116">
    <property type="component" value="Unassembled WGS sequence"/>
</dbReference>
<protein>
    <submittedName>
        <fullName evidence="2">Uncharacterized protein</fullName>
    </submittedName>
</protein>
<evidence type="ECO:0000256" key="1">
    <source>
        <dbReference type="SAM" id="Phobius"/>
    </source>
</evidence>
<organism evidence="2 3">
    <name type="scientific">Candidatus Tagabacteria bacterium RIFCSPLOWO2_01_FULL_42_9</name>
    <dbReference type="NCBI Taxonomy" id="1802296"/>
    <lineage>
        <taxon>Bacteria</taxon>
        <taxon>Candidatus Tagaibacteriota</taxon>
    </lineage>
</organism>
<keyword evidence="1" id="KW-0472">Membrane</keyword>
<gene>
    <name evidence="2" type="ORF">A3A10_02435</name>
</gene>
<feature type="transmembrane region" description="Helical" evidence="1">
    <location>
        <begin position="21"/>
        <end position="47"/>
    </location>
</feature>
<accession>A0A1G2LTU6</accession>
<reference evidence="2 3" key="1">
    <citation type="journal article" date="2016" name="Nat. Commun.">
        <title>Thousands of microbial genomes shed light on interconnected biogeochemical processes in an aquifer system.</title>
        <authorList>
            <person name="Anantharaman K."/>
            <person name="Brown C.T."/>
            <person name="Hug L.A."/>
            <person name="Sharon I."/>
            <person name="Castelle C.J."/>
            <person name="Probst A.J."/>
            <person name="Thomas B.C."/>
            <person name="Singh A."/>
            <person name="Wilkins M.J."/>
            <person name="Karaoz U."/>
            <person name="Brodie E.L."/>
            <person name="Williams K.H."/>
            <person name="Hubbard S.S."/>
            <person name="Banfield J.F."/>
        </authorList>
    </citation>
    <scope>NUCLEOTIDE SEQUENCE [LARGE SCALE GENOMIC DNA]</scope>
</reference>
<keyword evidence="1" id="KW-1133">Transmembrane helix</keyword>
<dbReference type="EMBL" id="MHRA01000038">
    <property type="protein sequence ID" value="OHA14934.1"/>
    <property type="molecule type" value="Genomic_DNA"/>
</dbReference>
<name>A0A1G2LTU6_9BACT</name>
<evidence type="ECO:0000313" key="3">
    <source>
        <dbReference type="Proteomes" id="UP000178116"/>
    </source>
</evidence>
<keyword evidence="1" id="KW-0812">Transmembrane</keyword>
<dbReference type="AlphaFoldDB" id="A0A1G2LTU6"/>